<sequence>MGAACVGNTGVLKPTIPCPRTIRVRSAEMSVPLATLVEH</sequence>
<reference evidence="1 2" key="1">
    <citation type="journal article" date="2013" name="Mar. Genomics">
        <title>Expression of sulfatases in Rhodopirellula baltica and the diversity of sulfatases in the genus Rhodopirellula.</title>
        <authorList>
            <person name="Wegner C.E."/>
            <person name="Richter-Heitmann T."/>
            <person name="Klindworth A."/>
            <person name="Klockow C."/>
            <person name="Richter M."/>
            <person name="Achstetter T."/>
            <person name="Glockner F.O."/>
            <person name="Harder J."/>
        </authorList>
    </citation>
    <scope>NUCLEOTIDE SEQUENCE [LARGE SCALE GENOMIC DNA]</scope>
    <source>
        <strain evidence="1 2">SH28</strain>
    </source>
</reference>
<evidence type="ECO:0000313" key="1">
    <source>
        <dbReference type="EMBL" id="EKK00108.1"/>
    </source>
</evidence>
<comment type="caution">
    <text evidence="1">The sequence shown here is derived from an EMBL/GenBank/DDBJ whole genome shotgun (WGS) entry which is preliminary data.</text>
</comment>
<protein>
    <submittedName>
        <fullName evidence="1">Protein containing DUF1560</fullName>
    </submittedName>
</protein>
<evidence type="ECO:0000313" key="2">
    <source>
        <dbReference type="Proteomes" id="UP000007993"/>
    </source>
</evidence>
<name>K5DCD1_RHOBT</name>
<accession>K5DCD1</accession>
<proteinExistence type="predicted"/>
<dbReference type="Proteomes" id="UP000007993">
    <property type="component" value="Unassembled WGS sequence"/>
</dbReference>
<organism evidence="1 2">
    <name type="scientific">Rhodopirellula baltica SH28</name>
    <dbReference type="NCBI Taxonomy" id="993517"/>
    <lineage>
        <taxon>Bacteria</taxon>
        <taxon>Pseudomonadati</taxon>
        <taxon>Planctomycetota</taxon>
        <taxon>Planctomycetia</taxon>
        <taxon>Pirellulales</taxon>
        <taxon>Pirellulaceae</taxon>
        <taxon>Rhodopirellula</taxon>
    </lineage>
</organism>
<gene>
    <name evidence="1" type="ORF">RBSH_04444</name>
</gene>
<dbReference type="AlphaFoldDB" id="K5DCD1"/>
<dbReference type="AntiFam" id="ANF00257">
    <property type="entry name" value="Protein of unknown function (DUF1560)"/>
</dbReference>
<dbReference type="EMBL" id="AMCW01000133">
    <property type="protein sequence ID" value="EKK00108.1"/>
    <property type="molecule type" value="Genomic_DNA"/>
</dbReference>